<protein>
    <submittedName>
        <fullName evidence="2">Nuclear transport factor 2 family protein</fullName>
    </submittedName>
</protein>
<evidence type="ECO:0000259" key="1">
    <source>
        <dbReference type="Pfam" id="PF12680"/>
    </source>
</evidence>
<dbReference type="SUPFAM" id="SSF54427">
    <property type="entry name" value="NTF2-like"/>
    <property type="match status" value="1"/>
</dbReference>
<comment type="caution">
    <text evidence="2">The sequence shown here is derived from an EMBL/GenBank/DDBJ whole genome shotgun (WGS) entry which is preliminary data.</text>
</comment>
<organism evidence="2 3">
    <name type="scientific">Xanthomonas campestris pv. papavericola</name>
    <dbReference type="NCBI Taxonomy" id="487881"/>
    <lineage>
        <taxon>Bacteria</taxon>
        <taxon>Pseudomonadati</taxon>
        <taxon>Pseudomonadota</taxon>
        <taxon>Gammaproteobacteria</taxon>
        <taxon>Lysobacterales</taxon>
        <taxon>Lysobacteraceae</taxon>
        <taxon>Xanthomonas</taxon>
    </lineage>
</organism>
<sequence>MTTRLDIIRATYEGSPDDNARHLRAALAPDAQWTEAAGFPYAGTYVGADAIFANVFARLASEWEGYQAKVHTYLADGDHVAAFGMYSGRYKGTGKHMQATFAHLYAFVDGKIVRMQQVVDSAIVQQAVQQAVQAG</sequence>
<gene>
    <name evidence="2" type="ORF">LLE72_001655</name>
</gene>
<dbReference type="PANTHER" id="PTHR41252:SF1">
    <property type="entry name" value="BLR2505 PROTEIN"/>
    <property type="match status" value="1"/>
</dbReference>
<dbReference type="Pfam" id="PF12680">
    <property type="entry name" value="SnoaL_2"/>
    <property type="match status" value="1"/>
</dbReference>
<dbReference type="InterPro" id="IPR037401">
    <property type="entry name" value="SnoaL-like"/>
</dbReference>
<dbReference type="EMBL" id="JAJFNJ020000003">
    <property type="protein sequence ID" value="MEC3886496.1"/>
    <property type="molecule type" value="Genomic_DNA"/>
</dbReference>
<dbReference type="Gene3D" id="3.10.450.50">
    <property type="match status" value="1"/>
</dbReference>
<proteinExistence type="predicted"/>
<accession>A0AAJ2WZT1</accession>
<feature type="domain" description="SnoaL-like" evidence="1">
    <location>
        <begin position="9"/>
        <end position="115"/>
    </location>
</feature>
<dbReference type="RefSeq" id="WP_228424142.1">
    <property type="nucleotide sequence ID" value="NZ_JAJFNJ020000003.1"/>
</dbReference>
<reference evidence="2" key="2">
    <citation type="submission" date="2024-01" db="EMBL/GenBank/DDBJ databases">
        <title>Long-read genome sequencing of X. campestris pv. papavericola.</title>
        <authorList>
            <person name="Hussain R.M.F."/>
            <person name="Greer S."/>
            <person name="Harrison J."/>
            <person name="Grant M."/>
            <person name="Vicente J."/>
            <person name="Studholme D.J."/>
        </authorList>
    </citation>
    <scope>NUCLEOTIDE SEQUENCE</scope>
    <source>
        <strain evidence="2">NCPPB 2970</strain>
    </source>
</reference>
<reference evidence="2" key="1">
    <citation type="submission" date="2021-10" db="EMBL/GenBank/DDBJ databases">
        <authorList>
            <person name="Hussein R."/>
            <person name="Harrison J."/>
            <person name="Studholme D.J."/>
            <person name="Vicente J."/>
            <person name="Grant M."/>
        </authorList>
    </citation>
    <scope>NUCLEOTIDE SEQUENCE</scope>
    <source>
        <strain evidence="2">NCPPB 2970</strain>
    </source>
</reference>
<dbReference type="PANTHER" id="PTHR41252">
    <property type="entry name" value="BLR2505 PROTEIN"/>
    <property type="match status" value="1"/>
</dbReference>
<dbReference type="Proteomes" id="UP001297361">
    <property type="component" value="Unassembled WGS sequence"/>
</dbReference>
<evidence type="ECO:0000313" key="3">
    <source>
        <dbReference type="Proteomes" id="UP001297361"/>
    </source>
</evidence>
<dbReference type="InterPro" id="IPR032710">
    <property type="entry name" value="NTF2-like_dom_sf"/>
</dbReference>
<evidence type="ECO:0000313" key="2">
    <source>
        <dbReference type="EMBL" id="MEC3886496.1"/>
    </source>
</evidence>
<dbReference type="AlphaFoldDB" id="A0AAJ2WZT1"/>
<name>A0AAJ2WZT1_XANCA</name>